<evidence type="ECO:0000256" key="6">
    <source>
        <dbReference type="ARBA" id="ARBA00023136"/>
    </source>
</evidence>
<dbReference type="AlphaFoldDB" id="A0A7M2Z1H3"/>
<keyword evidence="4 9" id="KW-0812">Transmembrane</keyword>
<dbReference type="GO" id="GO:0044038">
    <property type="term" value="P:cell wall macromolecule biosynthetic process"/>
    <property type="evidence" value="ECO:0007669"/>
    <property type="project" value="TreeGrafter"/>
</dbReference>
<comment type="subcellular location">
    <subcellularLocation>
        <location evidence="1">Cell membrane</location>
        <topology evidence="1">Multi-pass membrane protein</topology>
    </subcellularLocation>
</comment>
<dbReference type="PANTHER" id="PTHR22926:SF3">
    <property type="entry name" value="UNDECAPRENYL-PHOSPHATE ALPHA-N-ACETYLGLUCOSAMINYL 1-PHOSPHATE TRANSFERASE"/>
    <property type="match status" value="1"/>
</dbReference>
<name>A0A7M2Z1H3_9ACTN</name>
<dbReference type="CDD" id="cd06853">
    <property type="entry name" value="GT_WecA_like"/>
    <property type="match status" value="1"/>
</dbReference>
<dbReference type="GO" id="GO:0005886">
    <property type="term" value="C:plasma membrane"/>
    <property type="evidence" value="ECO:0007669"/>
    <property type="project" value="UniProtKB-SubCell"/>
</dbReference>
<keyword evidence="3 10" id="KW-0808">Transferase</keyword>
<evidence type="ECO:0000256" key="4">
    <source>
        <dbReference type="ARBA" id="ARBA00022692"/>
    </source>
</evidence>
<reference evidence="11" key="2">
    <citation type="journal article" date="2019" name="MicrobiologyOpen">
        <title>High-quality draft genome sequence of Gaiella occulta isolated from a 150 meter deep mineral water borehole and comparison with the genome sequences of other deep-branching lineages of the phylum Actinobacteria.</title>
        <authorList>
            <person name="Severino R."/>
            <person name="Froufe H.J.C."/>
            <person name="Barroso C."/>
            <person name="Albuquerque L."/>
            <person name="Lobo-da-Cunha A."/>
            <person name="da Costa M.S."/>
            <person name="Egas C."/>
        </authorList>
    </citation>
    <scope>NUCLEOTIDE SEQUENCE [LARGE SCALE GENOMIC DNA]</scope>
    <source>
        <strain evidence="11">F2-233</strain>
    </source>
</reference>
<keyword evidence="7" id="KW-0460">Magnesium</keyword>
<evidence type="ECO:0000256" key="7">
    <source>
        <dbReference type="PIRSR" id="PIRSR600715-1"/>
    </source>
</evidence>
<feature type="compositionally biased region" description="Low complexity" evidence="8">
    <location>
        <begin position="277"/>
        <end position="287"/>
    </location>
</feature>
<feature type="transmembrane region" description="Helical" evidence="9">
    <location>
        <begin position="46"/>
        <end position="63"/>
    </location>
</feature>
<dbReference type="GO" id="GO:0016780">
    <property type="term" value="F:phosphotransferase activity, for other substituted phosphate groups"/>
    <property type="evidence" value="ECO:0007669"/>
    <property type="project" value="InterPro"/>
</dbReference>
<feature type="transmembrane region" description="Helical" evidence="9">
    <location>
        <begin position="120"/>
        <end position="137"/>
    </location>
</feature>
<dbReference type="GO" id="GO:0046872">
    <property type="term" value="F:metal ion binding"/>
    <property type="evidence" value="ECO:0007669"/>
    <property type="project" value="UniProtKB-KW"/>
</dbReference>
<keyword evidence="7" id="KW-0479">Metal-binding</keyword>
<dbReference type="Pfam" id="PF00953">
    <property type="entry name" value="Glycos_transf_4"/>
    <property type="match status" value="1"/>
</dbReference>
<keyword evidence="5 9" id="KW-1133">Transmembrane helix</keyword>
<dbReference type="Proteomes" id="UP000254134">
    <property type="component" value="Unassembled WGS sequence"/>
</dbReference>
<feature type="transmembrane region" description="Helical" evidence="9">
    <location>
        <begin position="142"/>
        <end position="159"/>
    </location>
</feature>
<keyword evidence="11" id="KW-1185">Reference proteome</keyword>
<evidence type="ECO:0000256" key="9">
    <source>
        <dbReference type="SAM" id="Phobius"/>
    </source>
</evidence>
<dbReference type="PANTHER" id="PTHR22926">
    <property type="entry name" value="PHOSPHO-N-ACETYLMURAMOYL-PENTAPEPTIDE-TRANSFERASE"/>
    <property type="match status" value="1"/>
</dbReference>
<proteinExistence type="predicted"/>
<evidence type="ECO:0000256" key="3">
    <source>
        <dbReference type="ARBA" id="ARBA00022679"/>
    </source>
</evidence>
<organism evidence="10 11">
    <name type="scientific">Gaiella occulta</name>
    <dbReference type="NCBI Taxonomy" id="1002870"/>
    <lineage>
        <taxon>Bacteria</taxon>
        <taxon>Bacillati</taxon>
        <taxon>Actinomycetota</taxon>
        <taxon>Thermoleophilia</taxon>
        <taxon>Gaiellales</taxon>
        <taxon>Gaiellaceae</taxon>
        <taxon>Gaiella</taxon>
    </lineage>
</organism>
<feature type="binding site" evidence="7">
    <location>
        <position position="135"/>
    </location>
    <ligand>
        <name>Mg(2+)</name>
        <dbReference type="ChEBI" id="CHEBI:18420"/>
    </ligand>
</feature>
<evidence type="ECO:0000256" key="1">
    <source>
        <dbReference type="ARBA" id="ARBA00004651"/>
    </source>
</evidence>
<dbReference type="EMBL" id="QQZY01000001">
    <property type="protein sequence ID" value="RDI76268.1"/>
    <property type="molecule type" value="Genomic_DNA"/>
</dbReference>
<keyword evidence="6 9" id="KW-0472">Membrane</keyword>
<dbReference type="GO" id="GO:0009103">
    <property type="term" value="P:lipopolysaccharide biosynthetic process"/>
    <property type="evidence" value="ECO:0007669"/>
    <property type="project" value="TreeGrafter"/>
</dbReference>
<comment type="cofactor">
    <cofactor evidence="7">
        <name>Mg(2+)</name>
        <dbReference type="ChEBI" id="CHEBI:18420"/>
    </cofactor>
</comment>
<gene>
    <name evidence="10" type="ORF">Gocc_0687</name>
</gene>
<evidence type="ECO:0000256" key="8">
    <source>
        <dbReference type="SAM" id="MobiDB-lite"/>
    </source>
</evidence>
<feature type="transmembrane region" description="Helical" evidence="9">
    <location>
        <begin position="194"/>
        <end position="213"/>
    </location>
</feature>
<accession>A0A7M2Z1H3</accession>
<comment type="caution">
    <text evidence="10">The sequence shown here is derived from an EMBL/GenBank/DDBJ whole genome shotgun (WGS) entry which is preliminary data.</text>
</comment>
<evidence type="ECO:0000313" key="11">
    <source>
        <dbReference type="Proteomes" id="UP000254134"/>
    </source>
</evidence>
<reference evidence="10 11" key="1">
    <citation type="submission" date="2018-07" db="EMBL/GenBank/DDBJ databases">
        <title>High-quality-draft genome sequence of Gaiella occulta.</title>
        <authorList>
            <person name="Severino R."/>
            <person name="Froufe H.J.C."/>
            <person name="Rainey F.A."/>
            <person name="Barroso C."/>
            <person name="Albuquerque L."/>
            <person name="Lobo-Da-Cunha A."/>
            <person name="Da Costa M.S."/>
            <person name="Egas C."/>
        </authorList>
    </citation>
    <scope>NUCLEOTIDE SEQUENCE [LARGE SCALE GENOMIC DNA]</scope>
    <source>
        <strain evidence="10 11">F2-233</strain>
    </source>
</reference>
<dbReference type="InterPro" id="IPR000715">
    <property type="entry name" value="Glycosyl_transferase_4"/>
</dbReference>
<dbReference type="GO" id="GO:0071555">
    <property type="term" value="P:cell wall organization"/>
    <property type="evidence" value="ECO:0007669"/>
    <property type="project" value="TreeGrafter"/>
</dbReference>
<feature type="transmembrane region" description="Helical" evidence="9">
    <location>
        <begin position="219"/>
        <end position="242"/>
    </location>
</feature>
<evidence type="ECO:0000313" key="10">
    <source>
        <dbReference type="EMBL" id="RDI76268.1"/>
    </source>
</evidence>
<feature type="transmembrane region" description="Helical" evidence="9">
    <location>
        <begin position="165"/>
        <end position="182"/>
    </location>
</feature>
<keyword evidence="2" id="KW-1003">Cell membrane</keyword>
<evidence type="ECO:0000256" key="2">
    <source>
        <dbReference type="ARBA" id="ARBA00022475"/>
    </source>
</evidence>
<sequence length="322" mass="32493">MSVTVPALTAFAVSVPSTWLAARLAYRVGLLDHPGPRKIHHRPVPLAGGIGVAAAITAGLLTAGAEPRLLAVTWALVCVGLVDDARGLRARTRLGAQAVATLPAVLVYTPSLGAPRPLEVVVGLLWTIGVISAINCLDCSDGVAGSVTVAGALALGSLAGWSGPAGQTAAVLAAAAAAFLLFNAPPARCFLGEAGSTLLGFLLAILGLAVARAEPPGGGLAAMFAAGAVLAVPVLDFLLVHLRRFRGGCRRLADLMASAATDHLPHRLRRAGLNPGSAPRSAAARSQPPERLRFLPAGRGCPAQRSASVSLAACLSAPSGRF</sequence>
<feature type="transmembrane region" description="Helical" evidence="9">
    <location>
        <begin position="6"/>
        <end position="26"/>
    </location>
</feature>
<feature type="region of interest" description="Disordered" evidence="8">
    <location>
        <begin position="269"/>
        <end position="289"/>
    </location>
</feature>
<evidence type="ECO:0000256" key="5">
    <source>
        <dbReference type="ARBA" id="ARBA00022989"/>
    </source>
</evidence>
<protein>
    <submittedName>
        <fullName evidence="10">UDP-N-acetylmuramyl pentapeptide phosphotransferase/UDP-N-acetylglucosamine-1-phosphate transferase</fullName>
    </submittedName>
</protein>